<dbReference type="PIRSF" id="PIRSF000709">
    <property type="entry name" value="6PFK_2-Ptase"/>
    <property type="match status" value="1"/>
</dbReference>
<dbReference type="Proteomes" id="UP000199428">
    <property type="component" value="Unassembled WGS sequence"/>
</dbReference>
<dbReference type="CDD" id="cd07067">
    <property type="entry name" value="HP_PGM_like"/>
    <property type="match status" value="1"/>
</dbReference>
<sequence>MRVLLLRHGQTDLNVQKRLQGSSDIPLNERGREQARESHEFAKANDLIPTRIISSPLGRAIETGAIFAGIDISSFKEKEISADYKPAEIELDDNLIEMAFGVCEQRNMGEENPAFLHECFDTPAAYRPPEGGESYDEVVARAGAVVESIRSMISSGELKEDDTLLLVSHGALSHAIFEYVKKTARENYWDVDFNNCAIAELLIGADRSQDDYRFISDGFEKNW</sequence>
<dbReference type="GO" id="GO:0016791">
    <property type="term" value="F:phosphatase activity"/>
    <property type="evidence" value="ECO:0007669"/>
    <property type="project" value="TreeGrafter"/>
</dbReference>
<dbReference type="GO" id="GO:0005829">
    <property type="term" value="C:cytosol"/>
    <property type="evidence" value="ECO:0007669"/>
    <property type="project" value="TreeGrafter"/>
</dbReference>
<gene>
    <name evidence="2" type="ORF">SAMN02910350_02237</name>
</gene>
<dbReference type="Pfam" id="PF00300">
    <property type="entry name" value="His_Phos_1"/>
    <property type="match status" value="1"/>
</dbReference>
<dbReference type="SUPFAM" id="SSF53254">
    <property type="entry name" value="Phosphoglycerate mutase-like"/>
    <property type="match status" value="1"/>
</dbReference>
<proteinExistence type="predicted"/>
<dbReference type="InterPro" id="IPR013078">
    <property type="entry name" value="His_Pase_superF_clade-1"/>
</dbReference>
<dbReference type="RefSeq" id="WP_090163470.1">
    <property type="nucleotide sequence ID" value="NZ_FMWK01000013.1"/>
</dbReference>
<protein>
    <submittedName>
        <fullName evidence="2">Probable phosphoglycerate mutase</fullName>
    </submittedName>
</protein>
<dbReference type="Gene3D" id="3.40.50.1240">
    <property type="entry name" value="Phosphoglycerate mutase-like"/>
    <property type="match status" value="1"/>
</dbReference>
<reference evidence="2 3" key="1">
    <citation type="submission" date="2016-10" db="EMBL/GenBank/DDBJ databases">
        <authorList>
            <person name="de Groot N.N."/>
        </authorList>
    </citation>
    <scope>NUCLEOTIDE SEQUENCE [LARGE SCALE GENOMIC DNA]</scope>
    <source>
        <strain evidence="2 3">DSM 10317</strain>
    </source>
</reference>
<dbReference type="InterPro" id="IPR001345">
    <property type="entry name" value="PG/BPGM_mutase_AS"/>
</dbReference>
<dbReference type="InterPro" id="IPR050275">
    <property type="entry name" value="PGM_Phosphatase"/>
</dbReference>
<dbReference type="EMBL" id="FMWK01000013">
    <property type="protein sequence ID" value="SCZ80324.1"/>
    <property type="molecule type" value="Genomic_DNA"/>
</dbReference>
<evidence type="ECO:0000313" key="3">
    <source>
        <dbReference type="Proteomes" id="UP000199428"/>
    </source>
</evidence>
<dbReference type="SMART" id="SM00855">
    <property type="entry name" value="PGAM"/>
    <property type="match status" value="1"/>
</dbReference>
<organism evidence="2 3">
    <name type="scientific">Pseudobutyrivibrio xylanivorans</name>
    <dbReference type="NCBI Taxonomy" id="185007"/>
    <lineage>
        <taxon>Bacteria</taxon>
        <taxon>Bacillati</taxon>
        <taxon>Bacillota</taxon>
        <taxon>Clostridia</taxon>
        <taxon>Lachnospirales</taxon>
        <taxon>Lachnospiraceae</taxon>
        <taxon>Pseudobutyrivibrio</taxon>
    </lineage>
</organism>
<evidence type="ECO:0000256" key="1">
    <source>
        <dbReference type="PIRSR" id="PIRSR613078-2"/>
    </source>
</evidence>
<evidence type="ECO:0000313" key="2">
    <source>
        <dbReference type="EMBL" id="SCZ80324.1"/>
    </source>
</evidence>
<dbReference type="PANTHER" id="PTHR48100:SF44">
    <property type="entry name" value="PHOSPHATASE C1620.13-RELATED"/>
    <property type="match status" value="1"/>
</dbReference>
<dbReference type="AlphaFoldDB" id="A0A1G5S1T1"/>
<feature type="binding site" evidence="1">
    <location>
        <position position="59"/>
    </location>
    <ligand>
        <name>substrate</name>
    </ligand>
</feature>
<feature type="binding site" evidence="1">
    <location>
        <begin position="7"/>
        <end position="14"/>
    </location>
    <ligand>
        <name>substrate</name>
    </ligand>
</feature>
<accession>A0A1G5S1T1</accession>
<dbReference type="PROSITE" id="PS00175">
    <property type="entry name" value="PG_MUTASE"/>
    <property type="match status" value="1"/>
</dbReference>
<name>A0A1G5S1T1_PSEXY</name>
<dbReference type="PANTHER" id="PTHR48100">
    <property type="entry name" value="BROAD-SPECIFICITY PHOSPHATASE YOR283W-RELATED"/>
    <property type="match status" value="1"/>
</dbReference>
<dbReference type="InterPro" id="IPR029033">
    <property type="entry name" value="His_PPase_superfam"/>
</dbReference>